<name>A0A679BC77_9ORYZ</name>
<evidence type="ECO:0000313" key="1">
    <source>
        <dbReference type="EMBL" id="BBF89274.1"/>
    </source>
</evidence>
<protein>
    <submittedName>
        <fullName evidence="1">Retrotransposon protein-like</fullName>
    </submittedName>
</protein>
<sequence>MEKPRTVFREEGEDDVTMATIDTTVVHIKIKPSKFCNPVRPPATISTSNGRRICIRPPYSAREYLMESSRSPLSYGSSLISEFHLVWPQSQEQGVVSPIMGLWACNFIWDPGPGGAHVGCAPTRWSMTLGTPRSSSRPYI</sequence>
<accession>A0A679BC77</accession>
<reference evidence="1" key="1">
    <citation type="submission" date="2018-08" db="EMBL/GenBank/DDBJ databases">
        <title>Oryza barthii genomic DNA, chromosome 11, BAC clone:OBARTa0093J04.</title>
        <authorList>
            <person name="Wu J."/>
            <person name="Kanamori H."/>
        </authorList>
    </citation>
    <scope>NUCLEOTIDE SEQUENCE</scope>
    <source>
        <strain evidence="1">W1588</strain>
    </source>
</reference>
<organism evidence="1">
    <name type="scientific">Oryza barthii</name>
    <dbReference type="NCBI Taxonomy" id="65489"/>
    <lineage>
        <taxon>Eukaryota</taxon>
        <taxon>Viridiplantae</taxon>
        <taxon>Streptophyta</taxon>
        <taxon>Embryophyta</taxon>
        <taxon>Tracheophyta</taxon>
        <taxon>Spermatophyta</taxon>
        <taxon>Magnoliopsida</taxon>
        <taxon>Liliopsida</taxon>
        <taxon>Poales</taxon>
        <taxon>Poaceae</taxon>
        <taxon>BOP clade</taxon>
        <taxon>Oryzoideae</taxon>
        <taxon>Oryzeae</taxon>
        <taxon>Oryzinae</taxon>
        <taxon>Oryza</taxon>
    </lineage>
</organism>
<gene>
    <name evidence="1" type="primary">OBARTa0093J04.25</name>
</gene>
<proteinExistence type="predicted"/>
<dbReference type="AlphaFoldDB" id="A0A679BC77"/>
<dbReference type="EMBL" id="AP018845">
    <property type="protein sequence ID" value="BBF89274.1"/>
    <property type="molecule type" value="Genomic_DNA"/>
</dbReference>